<evidence type="ECO:0000259" key="2">
    <source>
        <dbReference type="Pfam" id="PF00857"/>
    </source>
</evidence>
<dbReference type="Gene3D" id="3.40.50.850">
    <property type="entry name" value="Isochorismatase-like"/>
    <property type="match status" value="1"/>
</dbReference>
<organism evidence="3 4">
    <name type="scientific">Actinomadura parmotrematis</name>
    <dbReference type="NCBI Taxonomy" id="2864039"/>
    <lineage>
        <taxon>Bacteria</taxon>
        <taxon>Bacillati</taxon>
        <taxon>Actinomycetota</taxon>
        <taxon>Actinomycetes</taxon>
        <taxon>Streptosporangiales</taxon>
        <taxon>Thermomonosporaceae</taxon>
        <taxon>Actinomadura</taxon>
    </lineage>
</organism>
<feature type="domain" description="Isochorismatase-like" evidence="2">
    <location>
        <begin position="9"/>
        <end position="166"/>
    </location>
</feature>
<name>A0ABS7G5L0_9ACTN</name>
<evidence type="ECO:0000313" key="3">
    <source>
        <dbReference type="EMBL" id="MBW8486923.1"/>
    </source>
</evidence>
<dbReference type="EMBL" id="JAIBOA010000028">
    <property type="protein sequence ID" value="MBW8486923.1"/>
    <property type="molecule type" value="Genomic_DNA"/>
</dbReference>
<keyword evidence="1" id="KW-0378">Hydrolase</keyword>
<dbReference type="InterPro" id="IPR036380">
    <property type="entry name" value="Isochorismatase-like_sf"/>
</dbReference>
<accession>A0ABS7G5L0</accession>
<comment type="caution">
    <text evidence="3">The sequence shown here is derived from an EMBL/GenBank/DDBJ whole genome shotgun (WGS) entry which is preliminary data.</text>
</comment>
<dbReference type="CDD" id="cd00431">
    <property type="entry name" value="cysteine_hydrolases"/>
    <property type="match status" value="1"/>
</dbReference>
<sequence>MASLDHQKTALVLVDLQVRIAARPLFPRAGAEVVATAKRLARGFRAAGAAVVLVQAHRPGVDEQPLDSELEAGLWEHGDLVFTKHTVGGFHDGALHALLQEYGIGTLVFGGIATNLGVESTARAASDHGYGLLFVEDAMAALSAPEHEAAVTLDLPRFGEVVTADEALARLA</sequence>
<reference evidence="3 4" key="1">
    <citation type="submission" date="2021-07" db="EMBL/GenBank/DDBJ databases">
        <title>Actinomadura sp. PM05-2 isolated from lichen.</title>
        <authorList>
            <person name="Somphong A."/>
            <person name="Phongsopitanun W."/>
            <person name="Tanasupawat S."/>
            <person name="Peongsungnone V."/>
        </authorList>
    </citation>
    <scope>NUCLEOTIDE SEQUENCE [LARGE SCALE GENOMIC DNA]</scope>
    <source>
        <strain evidence="3 4">PM05-2</strain>
    </source>
</reference>
<dbReference type="InterPro" id="IPR050272">
    <property type="entry name" value="Isochorismatase-like_hydrls"/>
</dbReference>
<gene>
    <name evidence="3" type="ORF">K1Y72_31455</name>
</gene>
<dbReference type="PANTHER" id="PTHR43540:SF7">
    <property type="entry name" value="ISOCHORISMATASE FAMILY PROTEIN YECD"/>
    <property type="match status" value="1"/>
</dbReference>
<dbReference type="RefSeq" id="WP_220170160.1">
    <property type="nucleotide sequence ID" value="NZ_JAIBOA010000028.1"/>
</dbReference>
<evidence type="ECO:0000313" key="4">
    <source>
        <dbReference type="Proteomes" id="UP000774570"/>
    </source>
</evidence>
<protein>
    <submittedName>
        <fullName evidence="3">Isochorismatase family protein</fullName>
    </submittedName>
</protein>
<dbReference type="Pfam" id="PF00857">
    <property type="entry name" value="Isochorismatase"/>
    <property type="match status" value="1"/>
</dbReference>
<dbReference type="PANTHER" id="PTHR43540">
    <property type="entry name" value="PEROXYUREIDOACRYLATE/UREIDOACRYLATE AMIDOHYDROLASE-RELATED"/>
    <property type="match status" value="1"/>
</dbReference>
<dbReference type="SUPFAM" id="SSF52499">
    <property type="entry name" value="Isochorismatase-like hydrolases"/>
    <property type="match status" value="1"/>
</dbReference>
<keyword evidence="4" id="KW-1185">Reference proteome</keyword>
<dbReference type="InterPro" id="IPR000868">
    <property type="entry name" value="Isochorismatase-like_dom"/>
</dbReference>
<dbReference type="Proteomes" id="UP000774570">
    <property type="component" value="Unassembled WGS sequence"/>
</dbReference>
<evidence type="ECO:0000256" key="1">
    <source>
        <dbReference type="ARBA" id="ARBA00022801"/>
    </source>
</evidence>
<proteinExistence type="predicted"/>